<evidence type="ECO:0000313" key="2">
    <source>
        <dbReference type="EMBL" id="KAG6416606.1"/>
    </source>
</evidence>
<comment type="caution">
    <text evidence="2">The sequence shown here is derived from an EMBL/GenBank/DDBJ whole genome shotgun (WGS) entry which is preliminary data.</text>
</comment>
<feature type="compositionally biased region" description="Polar residues" evidence="1">
    <location>
        <begin position="39"/>
        <end position="69"/>
    </location>
</feature>
<keyword evidence="3" id="KW-1185">Reference proteome</keyword>
<gene>
    <name evidence="2" type="ORF">SASPL_124039</name>
</gene>
<feature type="compositionally biased region" description="Polar residues" evidence="1">
    <location>
        <begin position="96"/>
        <end position="109"/>
    </location>
</feature>
<name>A0A8X8ZU05_SALSN</name>
<sequence>MPKKMFPDVAADFPSSESISFAGLISSKEKKEDQEVEFSRSNAGSTNVSPNNCSPGKSISNYQQATTIRSSRHRASKKVPLESFLKIPRSRRDVKQPNQQSSSRKQVSQAKRRANEKQSAGDKSFSQKLFSSFATPCRDCRSTELAIANGLSADLLQHIKIRKHHQISRI</sequence>
<dbReference type="EMBL" id="PNBA02000008">
    <property type="protein sequence ID" value="KAG6416606.1"/>
    <property type="molecule type" value="Genomic_DNA"/>
</dbReference>
<proteinExistence type="predicted"/>
<reference evidence="2" key="2">
    <citation type="submission" date="2020-08" db="EMBL/GenBank/DDBJ databases">
        <title>Plant Genome Project.</title>
        <authorList>
            <person name="Zhang R.-G."/>
        </authorList>
    </citation>
    <scope>NUCLEOTIDE SEQUENCE</scope>
    <source>
        <strain evidence="2">Huo1</strain>
        <tissue evidence="2">Leaf</tissue>
    </source>
</reference>
<feature type="region of interest" description="Disordered" evidence="1">
    <location>
        <begin position="26"/>
        <end position="125"/>
    </location>
</feature>
<organism evidence="2">
    <name type="scientific">Salvia splendens</name>
    <name type="common">Scarlet sage</name>
    <dbReference type="NCBI Taxonomy" id="180675"/>
    <lineage>
        <taxon>Eukaryota</taxon>
        <taxon>Viridiplantae</taxon>
        <taxon>Streptophyta</taxon>
        <taxon>Embryophyta</taxon>
        <taxon>Tracheophyta</taxon>
        <taxon>Spermatophyta</taxon>
        <taxon>Magnoliopsida</taxon>
        <taxon>eudicotyledons</taxon>
        <taxon>Gunneridae</taxon>
        <taxon>Pentapetalae</taxon>
        <taxon>asterids</taxon>
        <taxon>lamiids</taxon>
        <taxon>Lamiales</taxon>
        <taxon>Lamiaceae</taxon>
        <taxon>Nepetoideae</taxon>
        <taxon>Mentheae</taxon>
        <taxon>Salviinae</taxon>
        <taxon>Salvia</taxon>
        <taxon>Salvia subgen. Calosphace</taxon>
        <taxon>core Calosphace</taxon>
    </lineage>
</organism>
<reference evidence="2" key="1">
    <citation type="submission" date="2018-01" db="EMBL/GenBank/DDBJ databases">
        <authorList>
            <person name="Mao J.F."/>
        </authorList>
    </citation>
    <scope>NUCLEOTIDE SEQUENCE</scope>
    <source>
        <strain evidence="2">Huo1</strain>
        <tissue evidence="2">Leaf</tissue>
    </source>
</reference>
<evidence type="ECO:0000256" key="1">
    <source>
        <dbReference type="SAM" id="MobiDB-lite"/>
    </source>
</evidence>
<protein>
    <submittedName>
        <fullName evidence="2">Uncharacterized protein</fullName>
    </submittedName>
</protein>
<accession>A0A8X8ZU05</accession>
<dbReference type="Proteomes" id="UP000298416">
    <property type="component" value="Unassembled WGS sequence"/>
</dbReference>
<evidence type="ECO:0000313" key="3">
    <source>
        <dbReference type="Proteomes" id="UP000298416"/>
    </source>
</evidence>
<dbReference type="AlphaFoldDB" id="A0A8X8ZU05"/>